<accession>A0ABT0L8R5</accession>
<dbReference type="InterPro" id="IPR047971">
    <property type="entry name" value="ExeM-like"/>
</dbReference>
<dbReference type="GO" id="GO:0004519">
    <property type="term" value="F:endonuclease activity"/>
    <property type="evidence" value="ECO:0007669"/>
    <property type="project" value="UniProtKB-KW"/>
</dbReference>
<dbReference type="RefSeq" id="WP_248939360.1">
    <property type="nucleotide sequence ID" value="NZ_JAKIKS010000017.1"/>
</dbReference>
<dbReference type="InterPro" id="IPR005135">
    <property type="entry name" value="Endo/exonuclease/phosphatase"/>
</dbReference>
<protein>
    <submittedName>
        <fullName evidence="3">ExeM/NucH family extracellular endonuclease</fullName>
    </submittedName>
</protein>
<dbReference type="Gene3D" id="3.60.10.10">
    <property type="entry name" value="Endonuclease/exonuclease/phosphatase"/>
    <property type="match status" value="1"/>
</dbReference>
<evidence type="ECO:0000259" key="2">
    <source>
        <dbReference type="Pfam" id="PF03372"/>
    </source>
</evidence>
<reference evidence="3 4" key="1">
    <citation type="submission" date="2022-01" db="EMBL/GenBank/DDBJ databases">
        <title>Whole genome-based taxonomy of the Shewanellaceae.</title>
        <authorList>
            <person name="Martin-Rodriguez A.J."/>
        </authorList>
    </citation>
    <scope>NUCLEOTIDE SEQUENCE [LARGE SCALE GENOMIC DNA]</scope>
    <source>
        <strain evidence="3 4">DSM 17177</strain>
    </source>
</reference>
<dbReference type="PANTHER" id="PTHR42834:SF1">
    <property type="entry name" value="ENDONUCLEASE_EXONUCLEASE_PHOSPHATASE FAMILY PROTEIN (AFU_ORTHOLOGUE AFUA_3G09210)"/>
    <property type="match status" value="1"/>
</dbReference>
<keyword evidence="3" id="KW-0540">Nuclease</keyword>
<dbReference type="PANTHER" id="PTHR42834">
    <property type="entry name" value="ENDONUCLEASE/EXONUCLEASE/PHOSPHATASE FAMILY PROTEIN (AFU_ORTHOLOGUE AFUA_3G09210)"/>
    <property type="match status" value="1"/>
</dbReference>
<comment type="caution">
    <text evidence="3">The sequence shown here is derived from an EMBL/GenBank/DDBJ whole genome shotgun (WGS) entry which is preliminary data.</text>
</comment>
<evidence type="ECO:0000256" key="1">
    <source>
        <dbReference type="SAM" id="SignalP"/>
    </source>
</evidence>
<dbReference type="Pfam" id="PF03372">
    <property type="entry name" value="Exo_endo_phos"/>
    <property type="match status" value="1"/>
</dbReference>
<evidence type="ECO:0000313" key="3">
    <source>
        <dbReference type="EMBL" id="MCL1124076.1"/>
    </source>
</evidence>
<feature type="chain" id="PRO_5046466948" evidence="1">
    <location>
        <begin position="25"/>
        <end position="778"/>
    </location>
</feature>
<sequence length="778" mass="84171">MVCRTKLTMTSLALATMLPSMAHADMNSRNPLNEVLTNTIAIEIETIDCSNSVLTPIYDVQGTESTSPLATIEEGVDTGVFYSEHAINVKGVVTARGEELLKGFYLKEVGGENSPFSSDGIFVALSDIAPEAIQPGVEVCVQGKVKEDNGLTQIDLSIEPKIEIGGAIAIPEPVLLFVSDGESLTIALERVEGMKIKLDINSDMHVSRNFGYDGSVGRNNLMLSHKGSLIKATQVSPALSNAAIAIETANKANRLILESDIKAPDGVIPYFNDFNAQTAYIRVGDRLTSLEGMVSFSDGEYRLIATNTVTAADFTHAHDREAAPEIAEHADLRVASFNVLNFFTSGFGGHENVTQGDDIRGAKTAADLELQRTKIVNALVEMNADIIGLMEIENNGFGDNSAIQDLLNALNKELAKELAYQFIEVAPSDKYQGAYLGTDSIMVGLLYRLETVSPVNDAFVIAMPEQHVIAEVADRGVAANADNGTEAEPDLNPAFDQSQRYSLGQTFSINEDSLTVVVNHFKSKGSACFEDWVDSSEFSDPSDLQGHCNEFRVSAAKILAESVKSIEGDLLIIGDLNSYGMEDPIRVLTDYDASELDFGAADTSVCPLKAANSTTDPAPTAQPICTASWTTLEGNVYEREGSKIDKGYGLINLNRQENGLTTYSYNYNGENGSLDYAIGNESLADKVVSVIDWHINSTESNLFEYSSQYTGTLKKEENVYSSSDHDPLLIDLYYPDAGTIETPEITPKAEEDDGGSLQFMGIALLALFSGLRRRASRL</sequence>
<dbReference type="CDD" id="cd04486">
    <property type="entry name" value="YhcR_OBF_like"/>
    <property type="match status" value="1"/>
</dbReference>
<gene>
    <name evidence="3" type="ORF">L2764_06190</name>
</gene>
<name>A0ABT0L8R5_9GAMM</name>
<proteinExistence type="predicted"/>
<dbReference type="EMBL" id="JAKIKS010000017">
    <property type="protein sequence ID" value="MCL1124076.1"/>
    <property type="molecule type" value="Genomic_DNA"/>
</dbReference>
<keyword evidence="3" id="KW-0378">Hydrolase</keyword>
<dbReference type="InterPro" id="IPR036691">
    <property type="entry name" value="Endo/exonu/phosph_ase_sf"/>
</dbReference>
<keyword evidence="1" id="KW-0732">Signal</keyword>
<evidence type="ECO:0000313" key="4">
    <source>
        <dbReference type="Proteomes" id="UP001203423"/>
    </source>
</evidence>
<dbReference type="Proteomes" id="UP001203423">
    <property type="component" value="Unassembled WGS sequence"/>
</dbReference>
<feature type="signal peptide" evidence="1">
    <location>
        <begin position="1"/>
        <end position="24"/>
    </location>
</feature>
<feature type="domain" description="Endonuclease/exonuclease/phosphatase" evidence="2">
    <location>
        <begin position="335"/>
        <end position="725"/>
    </location>
</feature>
<keyword evidence="4" id="KW-1185">Reference proteome</keyword>
<organism evidence="3 4">
    <name type="scientific">Shewanella surugensis</name>
    <dbReference type="NCBI Taxonomy" id="212020"/>
    <lineage>
        <taxon>Bacteria</taxon>
        <taxon>Pseudomonadati</taxon>
        <taxon>Pseudomonadota</taxon>
        <taxon>Gammaproteobacteria</taxon>
        <taxon>Alteromonadales</taxon>
        <taxon>Shewanellaceae</taxon>
        <taxon>Shewanella</taxon>
    </lineage>
</organism>
<dbReference type="SUPFAM" id="SSF56219">
    <property type="entry name" value="DNase I-like"/>
    <property type="match status" value="1"/>
</dbReference>
<dbReference type="NCBIfam" id="NF033681">
    <property type="entry name" value="ExeM_NucH_DNase"/>
    <property type="match status" value="1"/>
</dbReference>
<keyword evidence="3" id="KW-0255">Endonuclease</keyword>